<evidence type="ECO:0000313" key="3">
    <source>
        <dbReference type="Proteomes" id="UP001465668"/>
    </source>
</evidence>
<dbReference type="PANTHER" id="PTHR33657">
    <property type="entry name" value="DOMAIN PROTEIN, PUTATIVE (AFU_ORTHOLOGUE AFUA_5G00600)-RELATED"/>
    <property type="match status" value="1"/>
</dbReference>
<dbReference type="Proteomes" id="UP001465668">
    <property type="component" value="Unassembled WGS sequence"/>
</dbReference>
<reference evidence="2 3" key="1">
    <citation type="submission" date="2024-02" db="EMBL/GenBank/DDBJ databases">
        <title>First draft genome assembly of two strains of Seiridium cardinale.</title>
        <authorList>
            <person name="Emiliani G."/>
            <person name="Scali E."/>
        </authorList>
    </citation>
    <scope>NUCLEOTIDE SEQUENCE [LARGE SCALE GENOMIC DNA]</scope>
    <source>
        <strain evidence="2 3">BM-138-000479</strain>
    </source>
</reference>
<dbReference type="Pfam" id="PF05630">
    <property type="entry name" value="NPP1"/>
    <property type="match status" value="1"/>
</dbReference>
<accession>A0ABR2Y4K7</accession>
<keyword evidence="1" id="KW-0732">Signal</keyword>
<comment type="caution">
    <text evidence="2">The sequence shown here is derived from an EMBL/GenBank/DDBJ whole genome shotgun (WGS) entry which is preliminary data.</text>
</comment>
<evidence type="ECO:0000256" key="1">
    <source>
        <dbReference type="SAM" id="SignalP"/>
    </source>
</evidence>
<keyword evidence="3" id="KW-1185">Reference proteome</keyword>
<organism evidence="2 3">
    <name type="scientific">Seiridium cardinale</name>
    <dbReference type="NCBI Taxonomy" id="138064"/>
    <lineage>
        <taxon>Eukaryota</taxon>
        <taxon>Fungi</taxon>
        <taxon>Dikarya</taxon>
        <taxon>Ascomycota</taxon>
        <taxon>Pezizomycotina</taxon>
        <taxon>Sordariomycetes</taxon>
        <taxon>Xylariomycetidae</taxon>
        <taxon>Amphisphaeriales</taxon>
        <taxon>Sporocadaceae</taxon>
        <taxon>Seiridium</taxon>
    </lineage>
</organism>
<protein>
    <submittedName>
        <fullName evidence="2">Necrosis inducing protein-domain-containing protein</fullName>
    </submittedName>
</protein>
<dbReference type="InterPro" id="IPR008701">
    <property type="entry name" value="NPP1"/>
</dbReference>
<sequence>MVNMKIASSIALLSAAVSANAIPSHMLKRDSDTPPQALPQSADQYDLQFQPVLDYDTDSCYNVPAIDANGNLDKGLSNTYTTNTADGCRTPSYLDNQNVYARTRCNNGWCARMYEHYFQKDVGLEHVAGVASGHRYEWENVVVWTQDGQDHPSFVAVSQHDGYQVKSASDIRFQGTMENRVLTFLSDHHAKVVYNKAGSGTHDFRFANEGDDAIENDKGTWIQGALVGFWGYPSTDLRDKMIQNWANNGIKCKIETAIFAEYLKKSVGSNDVGNFDFNSDS</sequence>
<feature type="signal peptide" evidence="1">
    <location>
        <begin position="1"/>
        <end position="21"/>
    </location>
</feature>
<dbReference type="EMBL" id="JARVKM010000004">
    <property type="protein sequence ID" value="KAK9781061.1"/>
    <property type="molecule type" value="Genomic_DNA"/>
</dbReference>
<proteinExistence type="predicted"/>
<gene>
    <name evidence="2" type="ORF">SCAR479_04882</name>
</gene>
<evidence type="ECO:0000313" key="2">
    <source>
        <dbReference type="EMBL" id="KAK9781061.1"/>
    </source>
</evidence>
<dbReference type="PANTHER" id="PTHR33657:SF6">
    <property type="entry name" value="SECRETED PROTEIN"/>
    <property type="match status" value="1"/>
</dbReference>
<feature type="chain" id="PRO_5045248296" evidence="1">
    <location>
        <begin position="22"/>
        <end position="281"/>
    </location>
</feature>
<name>A0ABR2Y4K7_9PEZI</name>